<reference evidence="2 3" key="1">
    <citation type="submission" date="2016-10" db="EMBL/GenBank/DDBJ databases">
        <authorList>
            <person name="de Groot N.N."/>
        </authorList>
    </citation>
    <scope>NUCLEOTIDE SEQUENCE [LARGE SCALE GENOMIC DNA]</scope>
    <source>
        <strain evidence="2 3">DSM 44993</strain>
    </source>
</reference>
<dbReference type="OrthoDB" id="8440251at2"/>
<accession>A0A1H8YIM0</accession>
<keyword evidence="1" id="KW-0812">Transmembrane</keyword>
<keyword evidence="1" id="KW-0472">Membrane</keyword>
<name>A0A1H8YIM0_9PSEU</name>
<keyword evidence="1" id="KW-1133">Transmembrane helix</keyword>
<dbReference type="Pfam" id="PF13576">
    <property type="entry name" value="Pentapeptide_3"/>
    <property type="match status" value="1"/>
</dbReference>
<proteinExistence type="predicted"/>
<dbReference type="InterPro" id="IPR001646">
    <property type="entry name" value="5peptide_repeat"/>
</dbReference>
<organism evidence="2 3">
    <name type="scientific">Amycolatopsis saalfeldensis</name>
    <dbReference type="NCBI Taxonomy" id="394193"/>
    <lineage>
        <taxon>Bacteria</taxon>
        <taxon>Bacillati</taxon>
        <taxon>Actinomycetota</taxon>
        <taxon>Actinomycetes</taxon>
        <taxon>Pseudonocardiales</taxon>
        <taxon>Pseudonocardiaceae</taxon>
        <taxon>Amycolatopsis</taxon>
    </lineage>
</organism>
<sequence length="445" mass="48223">MSQSGRVTADEPRPILRPIPRWVISVGLPVMVLVAVAVTWLLLAFALGGDQLDAIRTGGTLGVGLGGAVALWLAVRKQRSTKLDLLQKYEAHQLAERAAAHTEKVAAENHAHQLRLAADAHEDATARRITELYGKGVDQLGSDKAPVRLGGLYALERLGQDSDDPRLRQTIVNVICAYLRMPPEGEWPQESEVRLTAQRLLEHHTRPGPGPDPVSAFWPDIDLDLTGAELVDVDLSGCRLRTIRLRSAQLTGRASFLDTQVTGEADFGAAEFSWTAGFDGARFDGPARFGYAVFADDAEFEDAVFAGETSFSATEFERGAIFRRAEFGGIGSFVSTRFGDYTTFNRVAFAQLAEFEAASFAGYAGFRRTRFAVHANFTRAEFCGDVVFDEATFAGPPDLGRAKVRADREGPVVCSWPPGWAAPGLDASAPWARLVQETPAPGAHP</sequence>
<evidence type="ECO:0000313" key="2">
    <source>
        <dbReference type="EMBL" id="SEP52064.1"/>
    </source>
</evidence>
<dbReference type="AlphaFoldDB" id="A0A1H8YIM0"/>
<evidence type="ECO:0000313" key="3">
    <source>
        <dbReference type="Proteomes" id="UP000198582"/>
    </source>
</evidence>
<dbReference type="Proteomes" id="UP000198582">
    <property type="component" value="Unassembled WGS sequence"/>
</dbReference>
<dbReference type="EMBL" id="FOEF01000018">
    <property type="protein sequence ID" value="SEP52064.1"/>
    <property type="molecule type" value="Genomic_DNA"/>
</dbReference>
<dbReference type="Gene3D" id="2.160.20.80">
    <property type="entry name" value="E3 ubiquitin-protein ligase SopA"/>
    <property type="match status" value="1"/>
</dbReference>
<keyword evidence="3" id="KW-1185">Reference proteome</keyword>
<feature type="transmembrane region" description="Helical" evidence="1">
    <location>
        <begin position="22"/>
        <end position="48"/>
    </location>
</feature>
<dbReference type="STRING" id="394193.SAMN04489732_118159"/>
<gene>
    <name evidence="2" type="ORF">SAMN04489732_118159</name>
</gene>
<evidence type="ECO:0000256" key="1">
    <source>
        <dbReference type="SAM" id="Phobius"/>
    </source>
</evidence>
<protein>
    <submittedName>
        <fullName evidence="2">Uncharacterized protein YjbI, contains pentapeptide repeats</fullName>
    </submittedName>
</protein>
<feature type="transmembrane region" description="Helical" evidence="1">
    <location>
        <begin position="54"/>
        <end position="75"/>
    </location>
</feature>